<reference evidence="2" key="1">
    <citation type="submission" date="2016-06" db="EMBL/GenBank/DDBJ databases">
        <authorList>
            <person name="Rodrigo-Torres L."/>
            <person name="Arahal R.D."/>
            <person name="Lucena T."/>
        </authorList>
    </citation>
    <scope>NUCLEOTIDE SEQUENCE [LARGE SCALE GENOMIC DNA]</scope>
    <source>
        <strain evidence="2">CECT8203</strain>
    </source>
</reference>
<evidence type="ECO:0000313" key="1">
    <source>
        <dbReference type="EMBL" id="SNX45100.1"/>
    </source>
</evidence>
<dbReference type="RefSeq" id="WP_007104998.1">
    <property type="nucleotide sequence ID" value="NZ_JBHSII010000001.1"/>
</dbReference>
<evidence type="ECO:0000313" key="2">
    <source>
        <dbReference type="Proteomes" id="UP000219336"/>
    </source>
</evidence>
<dbReference type="OrthoDB" id="9820633at2"/>
<name>A0A240EB17_9VIBR</name>
<organism evidence="1 2">
    <name type="scientific">Vibrio thalassae</name>
    <dbReference type="NCBI Taxonomy" id="1243014"/>
    <lineage>
        <taxon>Bacteria</taxon>
        <taxon>Pseudomonadati</taxon>
        <taxon>Pseudomonadota</taxon>
        <taxon>Gammaproteobacteria</taxon>
        <taxon>Vibrionales</taxon>
        <taxon>Vibrionaceae</taxon>
        <taxon>Vibrio</taxon>
    </lineage>
</organism>
<protein>
    <submittedName>
        <fullName evidence="1">Uncharacterized protein</fullName>
    </submittedName>
</protein>
<dbReference type="EMBL" id="OANU01000002">
    <property type="protein sequence ID" value="SNX45100.1"/>
    <property type="molecule type" value="Genomic_DNA"/>
</dbReference>
<dbReference type="AlphaFoldDB" id="A0A240EB17"/>
<sequence>MNAFEAMSELASQEKWCWNLNCTTCGQLHFRFGLVELTRGKHPLEDNWLVKKQKTNYSVKIGQFPYTFTPEQQRKIVDICITADLVKISKNCVFPDWLGYLGLVLTFTKSDPLLYKKLCTVWSSQLARMVRTDSLIYKKLNDAALGVSVLDIKDLEHCENNIISQHKYFARVSSR</sequence>
<gene>
    <name evidence="1" type="ORF">VTH8203_00093</name>
</gene>
<proteinExistence type="predicted"/>
<accession>A0A240EB17</accession>
<keyword evidence="2" id="KW-1185">Reference proteome</keyword>
<dbReference type="Proteomes" id="UP000219336">
    <property type="component" value="Unassembled WGS sequence"/>
</dbReference>